<dbReference type="EMBL" id="CAJPVJ010000003">
    <property type="protein sequence ID" value="CAG2156671.1"/>
    <property type="molecule type" value="Genomic_DNA"/>
</dbReference>
<keyword evidence="2" id="KW-1185">Reference proteome</keyword>
<accession>A0A7R9L954</accession>
<evidence type="ECO:0000313" key="2">
    <source>
        <dbReference type="Proteomes" id="UP000728032"/>
    </source>
</evidence>
<reference evidence="1" key="1">
    <citation type="submission" date="2020-11" db="EMBL/GenBank/DDBJ databases">
        <authorList>
            <person name="Tran Van P."/>
        </authorList>
    </citation>
    <scope>NUCLEOTIDE SEQUENCE</scope>
</reference>
<gene>
    <name evidence="1" type="ORF">ONB1V03_LOCUS125</name>
</gene>
<dbReference type="EMBL" id="OC914828">
    <property type="protein sequence ID" value="CAD7636348.1"/>
    <property type="molecule type" value="Genomic_DNA"/>
</dbReference>
<name>A0A7R9L954_9ACAR</name>
<dbReference type="AlphaFoldDB" id="A0A7R9L954"/>
<proteinExistence type="predicted"/>
<organism evidence="1">
    <name type="scientific">Oppiella nova</name>
    <dbReference type="NCBI Taxonomy" id="334625"/>
    <lineage>
        <taxon>Eukaryota</taxon>
        <taxon>Metazoa</taxon>
        <taxon>Ecdysozoa</taxon>
        <taxon>Arthropoda</taxon>
        <taxon>Chelicerata</taxon>
        <taxon>Arachnida</taxon>
        <taxon>Acari</taxon>
        <taxon>Acariformes</taxon>
        <taxon>Sarcoptiformes</taxon>
        <taxon>Oribatida</taxon>
        <taxon>Brachypylina</taxon>
        <taxon>Oppioidea</taxon>
        <taxon>Oppiidae</taxon>
        <taxon>Oppiella</taxon>
    </lineage>
</organism>
<protein>
    <submittedName>
        <fullName evidence="1">Uncharacterized protein</fullName>
    </submittedName>
</protein>
<sequence length="99" mass="11593">MPNSNWVFRSKLSERYWRIVDILDLYVCKRCCGQKKLEFVMRLLSIRLRSQPLVLVNGIGPMANKLINISISQLNTMLYLNGFLKKPCYLMVPMLTQKP</sequence>
<dbReference type="Proteomes" id="UP000728032">
    <property type="component" value="Unassembled WGS sequence"/>
</dbReference>
<evidence type="ECO:0000313" key="1">
    <source>
        <dbReference type="EMBL" id="CAD7636348.1"/>
    </source>
</evidence>